<gene>
    <name evidence="2" type="ORF">BWI95_00160</name>
</gene>
<evidence type="ECO:0000256" key="1">
    <source>
        <dbReference type="SAM" id="SignalP"/>
    </source>
</evidence>
<proteinExistence type="predicted"/>
<evidence type="ECO:0000313" key="2">
    <source>
        <dbReference type="EMBL" id="APZ03606.1"/>
    </source>
</evidence>
<dbReference type="AlphaFoldDB" id="A0A807LAL9"/>
<name>A0A807LAL9_9ENTR</name>
<dbReference type="EMBL" id="CP019445">
    <property type="protein sequence ID" value="APZ03606.1"/>
    <property type="molecule type" value="Genomic_DNA"/>
</dbReference>
<organism evidence="2 3">
    <name type="scientific">Kosakonia cowanii JCM 10956 = DSM 18146</name>
    <dbReference type="NCBI Taxonomy" id="1300165"/>
    <lineage>
        <taxon>Bacteria</taxon>
        <taxon>Pseudomonadati</taxon>
        <taxon>Pseudomonadota</taxon>
        <taxon>Gammaproteobacteria</taxon>
        <taxon>Enterobacterales</taxon>
        <taxon>Enterobacteriaceae</taxon>
        <taxon>Kosakonia</taxon>
    </lineage>
</organism>
<evidence type="ECO:0000313" key="3">
    <source>
        <dbReference type="Proteomes" id="UP000187148"/>
    </source>
</evidence>
<sequence>MFKRLSAIVFVSLMGASAVQAEELRAVDVTKFDVAGVKTGMDYDEVVKAITTHFNVPASALQVDKYPQDNPVTGNKQPKFVGYEKEGVKLQVNFEGRVPVDAKHPLAVSMITYELPWSTANKEAMEKAAVEKYGPASNAPYSTPMVWCKEPGKQAGMACSSTTQQAVLKLSNTSLELDDPVWREARIKFMDSKQTRTPGF</sequence>
<dbReference type="RefSeq" id="WP_054803506.1">
    <property type="nucleotide sequence ID" value="NZ_CP019445.1"/>
</dbReference>
<protein>
    <submittedName>
        <fullName evidence="2">Uncharacterized protein</fullName>
    </submittedName>
</protein>
<dbReference type="KEGG" id="kco:BWI95_00160"/>
<keyword evidence="3" id="KW-1185">Reference proteome</keyword>
<keyword evidence="1" id="KW-0732">Signal</keyword>
<feature type="signal peptide" evidence="1">
    <location>
        <begin position="1"/>
        <end position="21"/>
    </location>
</feature>
<accession>A0A807LAL9</accession>
<dbReference type="Proteomes" id="UP000187148">
    <property type="component" value="Chromosome"/>
</dbReference>
<reference evidence="2 3" key="1">
    <citation type="submission" date="2017-01" db="EMBL/GenBank/DDBJ databases">
        <authorList>
            <person name="Cao J.-M."/>
        </authorList>
    </citation>
    <scope>NUCLEOTIDE SEQUENCE [LARGE SCALE GENOMIC DNA]</scope>
    <source>
        <strain evidence="2 3">888-76</strain>
    </source>
</reference>
<feature type="chain" id="PRO_5032859966" evidence="1">
    <location>
        <begin position="22"/>
        <end position="200"/>
    </location>
</feature>